<dbReference type="AlphaFoldDB" id="A0A6A6AQV0"/>
<organism evidence="1 2">
    <name type="scientific">Dothidotthia symphoricarpi CBS 119687</name>
    <dbReference type="NCBI Taxonomy" id="1392245"/>
    <lineage>
        <taxon>Eukaryota</taxon>
        <taxon>Fungi</taxon>
        <taxon>Dikarya</taxon>
        <taxon>Ascomycota</taxon>
        <taxon>Pezizomycotina</taxon>
        <taxon>Dothideomycetes</taxon>
        <taxon>Pleosporomycetidae</taxon>
        <taxon>Pleosporales</taxon>
        <taxon>Dothidotthiaceae</taxon>
        <taxon>Dothidotthia</taxon>
    </lineage>
</organism>
<sequence>MRAEIPLESVPLNDSWTAKNFRYFLQALLLNAPTALAVQAISGSKHCEASVSWSRVQPPITLRHTVRLMIVSQIPAQFCFRGFPWGRDGCSRDDFICRRVSTENRAVPTGERDARFNMLRAGDASGAGRYLGNLTIYRPSARLSNILSTGCTEMSTAAYGPDHSLA</sequence>
<reference evidence="1" key="1">
    <citation type="journal article" date="2020" name="Stud. Mycol.">
        <title>101 Dothideomycetes genomes: a test case for predicting lifestyles and emergence of pathogens.</title>
        <authorList>
            <person name="Haridas S."/>
            <person name="Albert R."/>
            <person name="Binder M."/>
            <person name="Bloem J."/>
            <person name="Labutti K."/>
            <person name="Salamov A."/>
            <person name="Andreopoulos B."/>
            <person name="Baker S."/>
            <person name="Barry K."/>
            <person name="Bills G."/>
            <person name="Bluhm B."/>
            <person name="Cannon C."/>
            <person name="Castanera R."/>
            <person name="Culley D."/>
            <person name="Daum C."/>
            <person name="Ezra D."/>
            <person name="Gonzalez J."/>
            <person name="Henrissat B."/>
            <person name="Kuo A."/>
            <person name="Liang C."/>
            <person name="Lipzen A."/>
            <person name="Lutzoni F."/>
            <person name="Magnuson J."/>
            <person name="Mondo S."/>
            <person name="Nolan M."/>
            <person name="Ohm R."/>
            <person name="Pangilinan J."/>
            <person name="Park H.-J."/>
            <person name="Ramirez L."/>
            <person name="Alfaro M."/>
            <person name="Sun H."/>
            <person name="Tritt A."/>
            <person name="Yoshinaga Y."/>
            <person name="Zwiers L.-H."/>
            <person name="Turgeon B."/>
            <person name="Goodwin S."/>
            <person name="Spatafora J."/>
            <person name="Crous P."/>
            <person name="Grigoriev I."/>
        </authorList>
    </citation>
    <scope>NUCLEOTIDE SEQUENCE</scope>
    <source>
        <strain evidence="1">CBS 119687</strain>
    </source>
</reference>
<protein>
    <submittedName>
        <fullName evidence="1">Uncharacterized protein</fullName>
    </submittedName>
</protein>
<keyword evidence="2" id="KW-1185">Reference proteome</keyword>
<proteinExistence type="predicted"/>
<name>A0A6A6AQV0_9PLEO</name>
<evidence type="ECO:0000313" key="2">
    <source>
        <dbReference type="Proteomes" id="UP000799771"/>
    </source>
</evidence>
<evidence type="ECO:0000313" key="1">
    <source>
        <dbReference type="EMBL" id="KAF2133548.1"/>
    </source>
</evidence>
<dbReference type="Proteomes" id="UP000799771">
    <property type="component" value="Unassembled WGS sequence"/>
</dbReference>
<dbReference type="EMBL" id="ML977499">
    <property type="protein sequence ID" value="KAF2133548.1"/>
    <property type="molecule type" value="Genomic_DNA"/>
</dbReference>
<accession>A0A6A6AQV0</accession>
<gene>
    <name evidence="1" type="ORF">P153DRAFT_158876</name>
</gene>
<dbReference type="RefSeq" id="XP_033527935.1">
    <property type="nucleotide sequence ID" value="XM_033662253.1"/>
</dbReference>
<dbReference type="GeneID" id="54402685"/>